<dbReference type="AlphaFoldDB" id="A0A165UJF2"/>
<evidence type="ECO:0000256" key="1">
    <source>
        <dbReference type="SAM" id="MobiDB-lite"/>
    </source>
</evidence>
<feature type="compositionally biased region" description="Low complexity" evidence="1">
    <location>
        <begin position="224"/>
        <end position="236"/>
    </location>
</feature>
<accession>A0A165UJF2</accession>
<reference evidence="2 3" key="1">
    <citation type="journal article" date="2016" name="Mol. Biol. Evol.">
        <title>Comparative Genomics of Early-Diverging Mushroom-Forming Fungi Provides Insights into the Origins of Lignocellulose Decay Capabilities.</title>
        <authorList>
            <person name="Nagy L.G."/>
            <person name="Riley R."/>
            <person name="Tritt A."/>
            <person name="Adam C."/>
            <person name="Daum C."/>
            <person name="Floudas D."/>
            <person name="Sun H."/>
            <person name="Yadav J.S."/>
            <person name="Pangilinan J."/>
            <person name="Larsson K.H."/>
            <person name="Matsuura K."/>
            <person name="Barry K."/>
            <person name="Labutti K."/>
            <person name="Kuo R."/>
            <person name="Ohm R.A."/>
            <person name="Bhattacharya S.S."/>
            <person name="Shirouzu T."/>
            <person name="Yoshinaga Y."/>
            <person name="Martin F.M."/>
            <person name="Grigoriev I.V."/>
            <person name="Hibbett D.S."/>
        </authorList>
    </citation>
    <scope>NUCLEOTIDE SEQUENCE [LARGE SCALE GENOMIC DNA]</scope>
    <source>
        <strain evidence="2 3">L-15889</strain>
    </source>
</reference>
<feature type="region of interest" description="Disordered" evidence="1">
    <location>
        <begin position="208"/>
        <end position="243"/>
    </location>
</feature>
<organism evidence="2 3">
    <name type="scientific">Daedalea quercina L-15889</name>
    <dbReference type="NCBI Taxonomy" id="1314783"/>
    <lineage>
        <taxon>Eukaryota</taxon>
        <taxon>Fungi</taxon>
        <taxon>Dikarya</taxon>
        <taxon>Basidiomycota</taxon>
        <taxon>Agaricomycotina</taxon>
        <taxon>Agaricomycetes</taxon>
        <taxon>Polyporales</taxon>
        <taxon>Fomitopsis</taxon>
    </lineage>
</organism>
<name>A0A165UJF2_9APHY</name>
<feature type="region of interest" description="Disordered" evidence="1">
    <location>
        <begin position="1"/>
        <end position="34"/>
    </location>
</feature>
<sequence length="475" mass="51865">MDSLTLPVGAYPRWEQENGSEASDDDEPQELRSIPESLVVFQSLRQSRNKWLSSAFPKFSAKARGGKPPEVVPPPHSIKAHGKFDVRIGPHIFSDTTFYEVYYLPDTATGTGPPSGQAPTFYAYQTHETHQANIPFSTAQVAATALAGSSDVRRDLSDASVTVTPDLVAQVSAAATTNPALKDLLHLAAVGKATAEQQKTLANLIRSMGTAPKQPESVLRKPSGSEASGSLGSAEAPHPIHPPRQVREFDIVIEFQEKPSDRWIVPRGPTACERVDTHSSSDVLLSIALRPTASPHLDPSEQTTAYGASEVVSLRISEVSQSLWELLLRWSGGEDGIARSRDVLKDIAARGPPRTYLQYQLPDGPLLEQLKNTVPPRYNMKPVMPSNADSTRSRRKPPRKRRGASPHKAQAAETPNTSTAHDKHKAKPRVTEPPVPIACWSCGRADVPLLNFGSAYSVYLQPVLLIRRRILQILH</sequence>
<evidence type="ECO:0000313" key="3">
    <source>
        <dbReference type="Proteomes" id="UP000076727"/>
    </source>
</evidence>
<feature type="region of interest" description="Disordered" evidence="1">
    <location>
        <begin position="374"/>
        <end position="430"/>
    </location>
</feature>
<dbReference type="Proteomes" id="UP000076727">
    <property type="component" value="Unassembled WGS sequence"/>
</dbReference>
<evidence type="ECO:0000313" key="2">
    <source>
        <dbReference type="EMBL" id="KZT74997.1"/>
    </source>
</evidence>
<keyword evidence="3" id="KW-1185">Reference proteome</keyword>
<dbReference type="EMBL" id="KV429032">
    <property type="protein sequence ID" value="KZT74997.1"/>
    <property type="molecule type" value="Genomic_DNA"/>
</dbReference>
<proteinExistence type="predicted"/>
<protein>
    <submittedName>
        <fullName evidence="2">Uncharacterized protein</fullName>
    </submittedName>
</protein>
<feature type="compositionally biased region" description="Basic residues" evidence="1">
    <location>
        <begin position="393"/>
        <end position="405"/>
    </location>
</feature>
<gene>
    <name evidence="2" type="ORF">DAEQUDRAFT_16849</name>
</gene>
<dbReference type="OrthoDB" id="5338195at2759"/>